<evidence type="ECO:0000313" key="2">
    <source>
        <dbReference type="Proteomes" id="UP001377337"/>
    </source>
</evidence>
<keyword evidence="2" id="KW-1185">Reference proteome</keyword>
<accession>A0ABZ2NKD7</accession>
<organism evidence="1 2">
    <name type="scientific">Metabacillus sediminis</name>
    <dbReference type="NCBI Taxonomy" id="3117746"/>
    <lineage>
        <taxon>Bacteria</taxon>
        <taxon>Bacillati</taxon>
        <taxon>Bacillota</taxon>
        <taxon>Bacilli</taxon>
        <taxon>Bacillales</taxon>
        <taxon>Bacillaceae</taxon>
        <taxon>Metabacillus</taxon>
    </lineage>
</organism>
<sequence length="213" mass="24190">MKKAAVLGAQTFLGFALCMEWLEKGVEVLAVYEHGKNSLEKRRMEEMWMTVGRNALFELVSVEENPDLTSCEAAVCEAEWLKHHDEVDFPLLIIERGSKARKNDRDDTAVVYAGSMYGPWQPVTEELTNWRAEDFKVPPFKDDPGLYIEDAAKTIAELASKDFRGQSFYLPGNGVRSEELYPLAQETSLKEGLEELKKHMEQYPFLYGSSALV</sequence>
<evidence type="ECO:0008006" key="3">
    <source>
        <dbReference type="Google" id="ProtNLM"/>
    </source>
</evidence>
<reference evidence="1 2" key="1">
    <citation type="submission" date="2024-02" db="EMBL/GenBank/DDBJ databases">
        <title>Seven novel Bacillus-like species.</title>
        <authorList>
            <person name="Liu G."/>
        </authorList>
    </citation>
    <scope>NUCLEOTIDE SEQUENCE [LARGE SCALE GENOMIC DNA]</scope>
    <source>
        <strain evidence="1 2">FJAT-52054</strain>
    </source>
</reference>
<evidence type="ECO:0000313" key="1">
    <source>
        <dbReference type="EMBL" id="WXB98151.1"/>
    </source>
</evidence>
<dbReference type="Proteomes" id="UP001377337">
    <property type="component" value="Chromosome"/>
</dbReference>
<dbReference type="InterPro" id="IPR036291">
    <property type="entry name" value="NAD(P)-bd_dom_sf"/>
</dbReference>
<proteinExistence type="predicted"/>
<dbReference type="RefSeq" id="WP_338781051.1">
    <property type="nucleotide sequence ID" value="NZ_CP147407.1"/>
</dbReference>
<protein>
    <recommendedName>
        <fullName evidence="3">NAD(P)-dependent oxidoreductase</fullName>
    </recommendedName>
</protein>
<name>A0ABZ2NKD7_9BACI</name>
<gene>
    <name evidence="1" type="ORF">WCV65_06650</name>
</gene>
<dbReference type="EMBL" id="CP147407">
    <property type="protein sequence ID" value="WXB98151.1"/>
    <property type="molecule type" value="Genomic_DNA"/>
</dbReference>
<dbReference type="SUPFAM" id="SSF51735">
    <property type="entry name" value="NAD(P)-binding Rossmann-fold domains"/>
    <property type="match status" value="1"/>
</dbReference>